<dbReference type="PANTHER" id="PTHR12151:SF25">
    <property type="entry name" value="LINALOOL DEHYDRATASE_ISOMERASE DOMAIN-CONTAINING PROTEIN"/>
    <property type="match status" value="1"/>
</dbReference>
<dbReference type="Proteomes" id="UP001589683">
    <property type="component" value="Unassembled WGS sequence"/>
</dbReference>
<keyword evidence="3" id="KW-1185">Reference proteome</keyword>
<dbReference type="PANTHER" id="PTHR12151">
    <property type="entry name" value="ELECTRON TRANSPORT PROTIN SCO1/SENC FAMILY MEMBER"/>
    <property type="match status" value="1"/>
</dbReference>
<sequence length="206" mass="22356">MAKTYAIVAGTAIVALLAGLWFATARNAADIFAACRASQIAGGTGSIGGPFTLVNQQGQTVTDKEVITGPSIVYFGYTFCPDICPADTARNAEAVDLLEQQGIMATPVMISIDPERDTPEVMADFAFNLHERMIGLTGTVEQVKAASRAYKTYYQKQEGDEEYYLVNHSTFSYLALPEYGVVEYYTRDMTATEMAESVTCFVETAS</sequence>
<protein>
    <submittedName>
        <fullName evidence="2">SCO family protein</fullName>
    </submittedName>
</protein>
<dbReference type="InterPro" id="IPR003782">
    <property type="entry name" value="SCO1/SenC"/>
</dbReference>
<dbReference type="Pfam" id="PF02630">
    <property type="entry name" value="SCO1-SenC"/>
    <property type="match status" value="1"/>
</dbReference>
<gene>
    <name evidence="2" type="ORF">ACFFUT_18560</name>
</gene>
<organism evidence="2 3">
    <name type="scientific">Pseudohalocynthiibacter aestuariivivens</name>
    <dbReference type="NCBI Taxonomy" id="1591409"/>
    <lineage>
        <taxon>Bacteria</taxon>
        <taxon>Pseudomonadati</taxon>
        <taxon>Pseudomonadota</taxon>
        <taxon>Alphaproteobacteria</taxon>
        <taxon>Rhodobacterales</taxon>
        <taxon>Paracoccaceae</taxon>
        <taxon>Pseudohalocynthiibacter</taxon>
    </lineage>
</organism>
<accession>A0ABV5JK23</accession>
<dbReference type="Gene3D" id="3.40.30.10">
    <property type="entry name" value="Glutaredoxin"/>
    <property type="match status" value="1"/>
</dbReference>
<dbReference type="SUPFAM" id="SSF52833">
    <property type="entry name" value="Thioredoxin-like"/>
    <property type="match status" value="1"/>
</dbReference>
<evidence type="ECO:0000256" key="1">
    <source>
        <dbReference type="ARBA" id="ARBA00010996"/>
    </source>
</evidence>
<evidence type="ECO:0000313" key="3">
    <source>
        <dbReference type="Proteomes" id="UP001589683"/>
    </source>
</evidence>
<comment type="similarity">
    <text evidence="1">Belongs to the SCO1/2 family.</text>
</comment>
<dbReference type="EMBL" id="JBHMEA010000051">
    <property type="protein sequence ID" value="MFB9233801.1"/>
    <property type="molecule type" value="Genomic_DNA"/>
</dbReference>
<proteinExistence type="inferred from homology"/>
<dbReference type="InterPro" id="IPR036249">
    <property type="entry name" value="Thioredoxin-like_sf"/>
</dbReference>
<dbReference type="RefSeq" id="WP_213889704.1">
    <property type="nucleotide sequence ID" value="NZ_JAGFNU010000007.1"/>
</dbReference>
<evidence type="ECO:0000313" key="2">
    <source>
        <dbReference type="EMBL" id="MFB9233801.1"/>
    </source>
</evidence>
<comment type="caution">
    <text evidence="2">The sequence shown here is derived from an EMBL/GenBank/DDBJ whole genome shotgun (WGS) entry which is preliminary data.</text>
</comment>
<reference evidence="2 3" key="1">
    <citation type="submission" date="2024-09" db="EMBL/GenBank/DDBJ databases">
        <authorList>
            <person name="Sun Q."/>
            <person name="Mori K."/>
        </authorList>
    </citation>
    <scope>NUCLEOTIDE SEQUENCE [LARGE SCALE GENOMIC DNA]</scope>
    <source>
        <strain evidence="2 3">CECT 8726</strain>
    </source>
</reference>
<name>A0ABV5JK23_9RHOB</name>
<dbReference type="CDD" id="cd02968">
    <property type="entry name" value="SCO"/>
    <property type="match status" value="1"/>
</dbReference>